<reference evidence="2" key="1">
    <citation type="journal article" date="2023" name="G3 (Bethesda)">
        <title>Genome assembly and association tests identify interacting loci associated with vigor, precocity, and sex in interspecific pistachio rootstocks.</title>
        <authorList>
            <person name="Palmer W."/>
            <person name="Jacygrad E."/>
            <person name="Sagayaradj S."/>
            <person name="Cavanaugh K."/>
            <person name="Han R."/>
            <person name="Bertier L."/>
            <person name="Beede B."/>
            <person name="Kafkas S."/>
            <person name="Golino D."/>
            <person name="Preece J."/>
            <person name="Michelmore R."/>
        </authorList>
    </citation>
    <scope>NUCLEOTIDE SEQUENCE [LARGE SCALE GENOMIC DNA]</scope>
</reference>
<evidence type="ECO:0000313" key="1">
    <source>
        <dbReference type="EMBL" id="KAJ0026371.1"/>
    </source>
</evidence>
<evidence type="ECO:0000313" key="2">
    <source>
        <dbReference type="Proteomes" id="UP001163603"/>
    </source>
</evidence>
<keyword evidence="2" id="KW-1185">Reference proteome</keyword>
<dbReference type="EMBL" id="CM047745">
    <property type="protein sequence ID" value="KAJ0026371.1"/>
    <property type="molecule type" value="Genomic_DNA"/>
</dbReference>
<comment type="caution">
    <text evidence="1">The sequence shown here is derived from an EMBL/GenBank/DDBJ whole genome shotgun (WGS) entry which is preliminary data.</text>
</comment>
<dbReference type="Proteomes" id="UP001163603">
    <property type="component" value="Chromosome 10"/>
</dbReference>
<protein>
    <submittedName>
        <fullName evidence="1">Uncharacterized protein</fullName>
    </submittedName>
</protein>
<name>A0ACC0Y084_9ROSI</name>
<gene>
    <name evidence="1" type="ORF">Pint_06973</name>
</gene>
<sequence length="370" mass="41381">MEIHLFWAGKGTCCTPDRGTYGPSISAISVTPDFEPTVSPPSGPSQTNEKNKKGLIMGIVVVVGVVFLLLVIFFVVRRRKRPQIVDDELVSMDVRPYTFSYEELKTATDNFSIENKLGEGGYGPVYKGALRDGRVIAVKQLSIASHQGKSQFVAEIATISAVQHRNLVKLHGCCCERAQRLLVYEYLENNSLDKVLFGKESLDLEWSTCYDICLGVARGLAYLHEESRLRVIHRDVKASNILLDSNLIPKISDFGLAKFYDDKKTHISTHVAGTIGYVAPEYAMRGYLMEKTDVFAFGVVTLEVVSGRPNSDSSLEEEKMYLLDWAWHLYKNNRQLELVDSKLSEFSEEEVKVLIGVALLCTQTLPSSRP</sequence>
<accession>A0ACC0Y084</accession>
<organism evidence="1 2">
    <name type="scientific">Pistacia integerrima</name>
    <dbReference type="NCBI Taxonomy" id="434235"/>
    <lineage>
        <taxon>Eukaryota</taxon>
        <taxon>Viridiplantae</taxon>
        <taxon>Streptophyta</taxon>
        <taxon>Embryophyta</taxon>
        <taxon>Tracheophyta</taxon>
        <taxon>Spermatophyta</taxon>
        <taxon>Magnoliopsida</taxon>
        <taxon>eudicotyledons</taxon>
        <taxon>Gunneridae</taxon>
        <taxon>Pentapetalae</taxon>
        <taxon>rosids</taxon>
        <taxon>malvids</taxon>
        <taxon>Sapindales</taxon>
        <taxon>Anacardiaceae</taxon>
        <taxon>Pistacia</taxon>
    </lineage>
</organism>
<proteinExistence type="predicted"/>